<sequence>MGTVLYQSESCQLYALRCGVGEIYAASATQYLIDKYRVAAILNYGVVGGCTNDLRSGEPCVVAKVAHYQYDLFDVDNVPAGRYMEYPDRLIPVPPALAELVSAELRRVVCASGDKFIGDAAEKSWLHNEFGADVCDMEAAGILLTCDRNRVPCLIIKAVADSLSGGAAEYWREKDQTAKSCLDYAVEVIDGL</sequence>
<protein>
    <submittedName>
        <fullName evidence="2">MTAN protein</fullName>
    </submittedName>
</protein>
<feature type="domain" description="Nucleoside phosphorylase" evidence="1">
    <location>
        <begin position="11"/>
        <end position="180"/>
    </location>
</feature>
<dbReference type="PANTHER" id="PTHR46832:SF1">
    <property type="entry name" value="5'-METHYLTHIOADENOSINE_S-ADENOSYLHOMOCYSTEINE NUCLEOSIDASE"/>
    <property type="match status" value="1"/>
</dbReference>
<evidence type="ECO:0000259" key="1">
    <source>
        <dbReference type="Pfam" id="PF01048"/>
    </source>
</evidence>
<evidence type="ECO:0000313" key="2">
    <source>
        <dbReference type="EMBL" id="DAD66168.1"/>
    </source>
</evidence>
<dbReference type="EMBL" id="BK014655">
    <property type="protein sequence ID" value="DAD66168.1"/>
    <property type="molecule type" value="Genomic_DNA"/>
</dbReference>
<dbReference type="SUPFAM" id="SSF53167">
    <property type="entry name" value="Purine and uridine phosphorylases"/>
    <property type="match status" value="1"/>
</dbReference>
<dbReference type="Pfam" id="PF01048">
    <property type="entry name" value="PNP_UDP_1"/>
    <property type="match status" value="1"/>
</dbReference>
<dbReference type="GO" id="GO:0008782">
    <property type="term" value="F:adenosylhomocysteine nucleosidase activity"/>
    <property type="evidence" value="ECO:0007669"/>
    <property type="project" value="TreeGrafter"/>
</dbReference>
<proteinExistence type="predicted"/>
<organism evidence="2">
    <name type="scientific">Siphoviridae sp. ctjfQ5</name>
    <dbReference type="NCBI Taxonomy" id="2823594"/>
    <lineage>
        <taxon>Viruses</taxon>
        <taxon>Duplodnaviria</taxon>
        <taxon>Heunggongvirae</taxon>
        <taxon>Uroviricota</taxon>
        <taxon>Caudoviricetes</taxon>
    </lineage>
</organism>
<dbReference type="GO" id="GO:0009116">
    <property type="term" value="P:nucleoside metabolic process"/>
    <property type="evidence" value="ECO:0007669"/>
    <property type="project" value="InterPro"/>
</dbReference>
<dbReference type="GO" id="GO:0019284">
    <property type="term" value="P:L-methionine salvage from S-adenosylmethionine"/>
    <property type="evidence" value="ECO:0007669"/>
    <property type="project" value="TreeGrafter"/>
</dbReference>
<dbReference type="CDD" id="cd09008">
    <property type="entry name" value="MTAN"/>
    <property type="match status" value="1"/>
</dbReference>
<reference evidence="2" key="1">
    <citation type="journal article" date="2021" name="Proc. Natl. Acad. Sci. U.S.A.">
        <title>A Catalog of Tens of Thousands of Viruses from Human Metagenomes Reveals Hidden Associations with Chronic Diseases.</title>
        <authorList>
            <person name="Tisza M.J."/>
            <person name="Buck C.B."/>
        </authorList>
    </citation>
    <scope>NUCLEOTIDE SEQUENCE</scope>
    <source>
        <strain evidence="2">CtjfQ5</strain>
    </source>
</reference>
<dbReference type="Gene3D" id="3.40.50.1580">
    <property type="entry name" value="Nucleoside phosphorylase domain"/>
    <property type="match status" value="1"/>
</dbReference>
<dbReference type="InterPro" id="IPR035994">
    <property type="entry name" value="Nucleoside_phosphorylase_sf"/>
</dbReference>
<dbReference type="GO" id="GO:0008930">
    <property type="term" value="F:methylthioadenosine nucleosidase activity"/>
    <property type="evidence" value="ECO:0007669"/>
    <property type="project" value="TreeGrafter"/>
</dbReference>
<accession>A0A8S5L872</accession>
<name>A0A8S5L872_9CAUD</name>
<dbReference type="InterPro" id="IPR000845">
    <property type="entry name" value="Nucleoside_phosphorylase_d"/>
</dbReference>
<dbReference type="PANTHER" id="PTHR46832">
    <property type="entry name" value="5'-METHYLTHIOADENOSINE/S-ADENOSYLHOMOCYSTEINE NUCLEOSIDASE"/>
    <property type="match status" value="1"/>
</dbReference>